<accession>A0ABD5P3H1</accession>
<dbReference type="Proteomes" id="UP001595821">
    <property type="component" value="Unassembled WGS sequence"/>
</dbReference>
<reference evidence="3 4" key="1">
    <citation type="journal article" date="2014" name="Int. J. Syst. Evol. Microbiol.">
        <title>Complete genome sequence of Corynebacterium casei LMG S-19264T (=DSM 44701T), isolated from a smear-ripened cheese.</title>
        <authorList>
            <consortium name="US DOE Joint Genome Institute (JGI-PGF)"/>
            <person name="Walter F."/>
            <person name="Albersmeier A."/>
            <person name="Kalinowski J."/>
            <person name="Ruckert C."/>
        </authorList>
    </citation>
    <scope>NUCLEOTIDE SEQUENCE [LARGE SCALE GENOMIC DNA]</scope>
    <source>
        <strain evidence="3 4">IBRC-M 10912</strain>
    </source>
</reference>
<dbReference type="PROSITE" id="PS51202">
    <property type="entry name" value="RCK_C"/>
    <property type="match status" value="1"/>
</dbReference>
<dbReference type="Pfam" id="PF26503">
    <property type="entry name" value="DUF8167_3rd"/>
    <property type="match status" value="1"/>
</dbReference>
<dbReference type="InterPro" id="IPR058480">
    <property type="entry name" value="DUF8167_N"/>
</dbReference>
<dbReference type="InterPro" id="IPR058603">
    <property type="entry name" value="DUF8167_2nd"/>
</dbReference>
<evidence type="ECO:0000313" key="4">
    <source>
        <dbReference type="Proteomes" id="UP001595821"/>
    </source>
</evidence>
<dbReference type="InterPro" id="IPR006037">
    <property type="entry name" value="RCK_C"/>
</dbReference>
<feature type="domain" description="RCK C-terminal" evidence="2">
    <location>
        <begin position="301"/>
        <end position="377"/>
    </location>
</feature>
<dbReference type="Gene3D" id="3.30.70.1450">
    <property type="entry name" value="Regulator of K+ conductance, C-terminal domain"/>
    <property type="match status" value="1"/>
</dbReference>
<dbReference type="GeneID" id="71854157"/>
<keyword evidence="1" id="KW-0812">Transmembrane</keyword>
<comment type="caution">
    <text evidence="3">The sequence shown here is derived from an EMBL/GenBank/DDBJ whole genome shotgun (WGS) entry which is preliminary data.</text>
</comment>
<keyword evidence="1" id="KW-0472">Membrane</keyword>
<proteinExistence type="predicted"/>
<feature type="transmembrane region" description="Helical" evidence="1">
    <location>
        <begin position="21"/>
        <end position="39"/>
    </location>
</feature>
<dbReference type="InterPro" id="IPR058604">
    <property type="entry name" value="DUF8167_3rd"/>
</dbReference>
<dbReference type="Pfam" id="PF26501">
    <property type="entry name" value="DUF8167"/>
    <property type="match status" value="1"/>
</dbReference>
<evidence type="ECO:0000313" key="3">
    <source>
        <dbReference type="EMBL" id="MFC4248660.1"/>
    </source>
</evidence>
<protein>
    <submittedName>
        <fullName evidence="3">Cation:proton antiporter regulatory subunit</fullName>
    </submittedName>
</protein>
<evidence type="ECO:0000256" key="1">
    <source>
        <dbReference type="SAM" id="Phobius"/>
    </source>
</evidence>
<evidence type="ECO:0000259" key="2">
    <source>
        <dbReference type="PROSITE" id="PS51202"/>
    </source>
</evidence>
<dbReference type="InterPro" id="IPR036721">
    <property type="entry name" value="RCK_C_sf"/>
</dbReference>
<name>A0ABD5P3H1_9EURY</name>
<organism evidence="3 4">
    <name type="scientific">Natribaculum luteum</name>
    <dbReference type="NCBI Taxonomy" id="1586232"/>
    <lineage>
        <taxon>Archaea</taxon>
        <taxon>Methanobacteriati</taxon>
        <taxon>Methanobacteriota</taxon>
        <taxon>Stenosarchaea group</taxon>
        <taxon>Halobacteria</taxon>
        <taxon>Halobacteriales</taxon>
        <taxon>Natrialbaceae</taxon>
        <taxon>Natribaculum</taxon>
    </lineage>
</organism>
<dbReference type="Pfam" id="PF02080">
    <property type="entry name" value="TrkA_C"/>
    <property type="match status" value="1"/>
</dbReference>
<dbReference type="EMBL" id="JBHSDJ010000126">
    <property type="protein sequence ID" value="MFC4248660.1"/>
    <property type="molecule type" value="Genomic_DNA"/>
</dbReference>
<gene>
    <name evidence="3" type="ORF">ACFOZ7_17305</name>
</gene>
<dbReference type="Pfam" id="PF26502">
    <property type="entry name" value="DUF8167_2nd"/>
    <property type="match status" value="1"/>
</dbReference>
<dbReference type="AlphaFoldDB" id="A0ABD5P3H1"/>
<keyword evidence="1" id="KW-1133">Transmembrane helix</keyword>
<dbReference type="SUPFAM" id="SSF116726">
    <property type="entry name" value="TrkA C-terminal domain-like"/>
    <property type="match status" value="1"/>
</dbReference>
<sequence length="377" mass="38881">MTAALAQAIATDLLVDAAVRILGFAVLAGGTAAGTAFVYRWYAGEGIPDGVAVLAGVTVVALWLNTKSALGDAIIGETPLLDPETAGYTVVTFAVSAIAADGGRRVGDSVAVDTVAAATPRTIDEVSQLVRAAGRVVAVTLPETIADADGYDPVDEETKAELAGEMLYLPRRLSPDERRDRLVTRLERDYGVGGVDVDLADDGTVELLAVGSRPSGIGPTLAPGSVAVALDADPAPDASPGDAVEVWVSDDGEMRWVTTAELRATASDVATLAVDEDDVDDLPADRSYRLVTLPGSADAGRQFVSLLRAADETITAVTVDADGPLVGDQVGTLPVAVVAIDRDGEVVALPAADDRLEASDVAYLLGRPAALRRLDER</sequence>
<dbReference type="RefSeq" id="WP_246966249.1">
    <property type="nucleotide sequence ID" value="NZ_CP095397.1"/>
</dbReference>